<dbReference type="InterPro" id="IPR001138">
    <property type="entry name" value="Zn2Cys6_DnaBD"/>
</dbReference>
<proteinExistence type="predicted"/>
<dbReference type="GO" id="GO:0003677">
    <property type="term" value="F:DNA binding"/>
    <property type="evidence" value="ECO:0007669"/>
    <property type="project" value="InterPro"/>
</dbReference>
<evidence type="ECO:0000313" key="11">
    <source>
        <dbReference type="Proteomes" id="UP000251714"/>
    </source>
</evidence>
<dbReference type="Pfam" id="PF00096">
    <property type="entry name" value="zf-C2H2"/>
    <property type="match status" value="1"/>
</dbReference>
<protein>
    <recommendedName>
        <fullName evidence="12">C2H2-type domain-containing protein</fullName>
    </recommendedName>
</protein>
<dbReference type="GO" id="GO:0006351">
    <property type="term" value="P:DNA-templated transcription"/>
    <property type="evidence" value="ECO:0007669"/>
    <property type="project" value="InterPro"/>
</dbReference>
<keyword evidence="6" id="KW-0863">Zinc-finger</keyword>
<evidence type="ECO:0000256" key="5">
    <source>
        <dbReference type="ARBA" id="ARBA00023242"/>
    </source>
</evidence>
<sequence>MSQSKECRTCGSMFSSKSHLVRHEKSHTQEQSAPCTFCGRMFSRTDSVLRHAKKCGNRAGRPIPAGIKRGRGRKACDRCALSKLACDTDEPCESCLSRGWECSYDRVGVACASGSLPAIPLPEVNCETVEQEADHSIDSDDPQPASPPSITRSDSTLFLLQYTARENKNITDFRNALESCSILPHDPGSPPCGLEDGNGKFLSQDDCNAWDGPLVWNDIFPAGAMIDILDEDGNGIPSLEDINRSSLKQRIPEILNLIPLDDHNDLYRHNGSSLTQIRPIFEKLLTISNIYRALEAFFRRMYPYNLAIHRPTFTVEKISPRLFLAMVVAGSIYDTVQDISSLTYKSFDTLESIIFNNNEFELLTNGHHFCGLDGCSMHLDLLNAAIIIIYLQLGMNDRTKRSRMRLIRVPMLVTAGRNLSLFSTLKLDTHETPGNTFAEMWYEWIKTEKRIRMAFSIFLLDSELAIFFRTMPSITLREMQLDFPSSEVAFRAKTWGDWLLSDQTASRLLNHNFSSCFTELVEGADNAMTEELLQKYNLTDLFYVIWDYGSTIGIGISLKAPILARRSLLLPELEKACIGWHDYSQKSNQAAEDMRTQI</sequence>
<evidence type="ECO:0000259" key="8">
    <source>
        <dbReference type="PROSITE" id="PS50048"/>
    </source>
</evidence>
<dbReference type="SMART" id="SM00066">
    <property type="entry name" value="GAL4"/>
    <property type="match status" value="1"/>
</dbReference>
<evidence type="ECO:0000256" key="3">
    <source>
        <dbReference type="ARBA" id="ARBA00023015"/>
    </source>
</evidence>
<dbReference type="GO" id="GO:0008270">
    <property type="term" value="F:zinc ion binding"/>
    <property type="evidence" value="ECO:0007669"/>
    <property type="project" value="UniProtKB-KW"/>
</dbReference>
<evidence type="ECO:0000256" key="7">
    <source>
        <dbReference type="SAM" id="MobiDB-lite"/>
    </source>
</evidence>
<dbReference type="EMBL" id="PKMI01000022">
    <property type="protein sequence ID" value="RBA15521.1"/>
    <property type="molecule type" value="Genomic_DNA"/>
</dbReference>
<keyword evidence="5" id="KW-0539">Nucleus</keyword>
<dbReference type="SUPFAM" id="SSF57701">
    <property type="entry name" value="Zn2/Cys6 DNA-binding domain"/>
    <property type="match status" value="1"/>
</dbReference>
<evidence type="ECO:0000256" key="6">
    <source>
        <dbReference type="PROSITE-ProRule" id="PRU00042"/>
    </source>
</evidence>
<keyword evidence="3" id="KW-0805">Transcription regulation</keyword>
<feature type="domain" description="C2H2-type" evidence="9">
    <location>
        <begin position="33"/>
        <end position="62"/>
    </location>
</feature>
<dbReference type="PROSITE" id="PS00028">
    <property type="entry name" value="ZINC_FINGER_C2H2_1"/>
    <property type="match status" value="1"/>
</dbReference>
<dbReference type="SMART" id="SM00355">
    <property type="entry name" value="ZnF_C2H2"/>
    <property type="match status" value="2"/>
</dbReference>
<dbReference type="PROSITE" id="PS00463">
    <property type="entry name" value="ZN2_CY6_FUNGAL_1"/>
    <property type="match status" value="1"/>
</dbReference>
<dbReference type="PROSITE" id="PS50048">
    <property type="entry name" value="ZN2_CY6_FUNGAL_2"/>
    <property type="match status" value="1"/>
</dbReference>
<dbReference type="Pfam" id="PF04082">
    <property type="entry name" value="Fungal_trans"/>
    <property type="match status" value="1"/>
</dbReference>
<dbReference type="PANTHER" id="PTHR47660:SF2">
    <property type="entry name" value="TRANSCRIPTION FACTOR WITH C2H2 AND ZN(2)-CYS(6) DNA BINDING DOMAIN (EUROFUNG)"/>
    <property type="match status" value="1"/>
</dbReference>
<keyword evidence="2" id="KW-0862">Zinc</keyword>
<keyword evidence="1" id="KW-0479">Metal-binding</keyword>
<dbReference type="Gene3D" id="3.30.160.60">
    <property type="entry name" value="Classic Zinc Finger"/>
    <property type="match status" value="1"/>
</dbReference>
<dbReference type="Proteomes" id="UP000251714">
    <property type="component" value="Unassembled WGS sequence"/>
</dbReference>
<comment type="caution">
    <text evidence="10">The sequence shown here is derived from an EMBL/GenBank/DDBJ whole genome shotgun (WGS) entry which is preliminary data.</text>
</comment>
<accession>A0A365N3Y5</accession>
<evidence type="ECO:0000259" key="9">
    <source>
        <dbReference type="PROSITE" id="PS50157"/>
    </source>
</evidence>
<dbReference type="Pfam" id="PF00172">
    <property type="entry name" value="Zn_clus"/>
    <property type="match status" value="1"/>
</dbReference>
<dbReference type="PANTHER" id="PTHR47660">
    <property type="entry name" value="TRANSCRIPTION FACTOR WITH C2H2 AND ZN(2)-CYS(6) DNA BINDING DOMAIN (EUROFUNG)-RELATED-RELATED"/>
    <property type="match status" value="1"/>
</dbReference>
<evidence type="ECO:0000256" key="1">
    <source>
        <dbReference type="ARBA" id="ARBA00022723"/>
    </source>
</evidence>
<feature type="domain" description="Zn(2)-C6 fungal-type" evidence="8">
    <location>
        <begin position="75"/>
        <end position="104"/>
    </location>
</feature>
<evidence type="ECO:0000256" key="4">
    <source>
        <dbReference type="ARBA" id="ARBA00023163"/>
    </source>
</evidence>
<dbReference type="GO" id="GO:0000981">
    <property type="term" value="F:DNA-binding transcription factor activity, RNA polymerase II-specific"/>
    <property type="evidence" value="ECO:0007669"/>
    <property type="project" value="InterPro"/>
</dbReference>
<name>A0A365N3Y5_GIBIN</name>
<dbReference type="InterPro" id="IPR007219">
    <property type="entry name" value="XnlR_reg_dom"/>
</dbReference>
<dbReference type="Gene3D" id="4.10.240.10">
    <property type="entry name" value="Zn(2)-C6 fungal-type DNA-binding domain"/>
    <property type="match status" value="1"/>
</dbReference>
<evidence type="ECO:0008006" key="12">
    <source>
        <dbReference type="Google" id="ProtNLM"/>
    </source>
</evidence>
<dbReference type="InterPro" id="IPR013087">
    <property type="entry name" value="Znf_C2H2_type"/>
</dbReference>
<dbReference type="AlphaFoldDB" id="A0A365N3Y5"/>
<keyword evidence="4" id="KW-0804">Transcription</keyword>
<dbReference type="PROSITE" id="PS50157">
    <property type="entry name" value="ZINC_FINGER_C2H2_2"/>
    <property type="match status" value="2"/>
</dbReference>
<evidence type="ECO:0000313" key="10">
    <source>
        <dbReference type="EMBL" id="RBA15521.1"/>
    </source>
</evidence>
<reference evidence="10 11" key="1">
    <citation type="submission" date="2017-12" db="EMBL/GenBank/DDBJ databases">
        <title>Genome sequence of the mycotoxigenic crop pathogen Fusarium proliferatum, strain ITEM 2341 from Date Palm.</title>
        <authorList>
            <person name="Almiman B.F."/>
            <person name="Shittu T.A."/>
            <person name="Muthumeenakshi S."/>
            <person name="Baroncelli R."/>
            <person name="Sreenivasaprasada S."/>
        </authorList>
    </citation>
    <scope>NUCLEOTIDE SEQUENCE [LARGE SCALE GENOMIC DNA]</scope>
    <source>
        <strain evidence="10 11">ITEM 2341</strain>
    </source>
</reference>
<feature type="domain" description="C2H2-type" evidence="9">
    <location>
        <begin position="5"/>
        <end position="32"/>
    </location>
</feature>
<evidence type="ECO:0000256" key="2">
    <source>
        <dbReference type="ARBA" id="ARBA00022833"/>
    </source>
</evidence>
<gene>
    <name evidence="10" type="ORF">FPRO05_12595</name>
</gene>
<dbReference type="InterPro" id="IPR036864">
    <property type="entry name" value="Zn2-C6_fun-type_DNA-bd_sf"/>
</dbReference>
<organism evidence="10 11">
    <name type="scientific">Gibberella intermedia</name>
    <name type="common">Bulb rot disease fungus</name>
    <name type="synonym">Fusarium proliferatum</name>
    <dbReference type="NCBI Taxonomy" id="948311"/>
    <lineage>
        <taxon>Eukaryota</taxon>
        <taxon>Fungi</taxon>
        <taxon>Dikarya</taxon>
        <taxon>Ascomycota</taxon>
        <taxon>Pezizomycotina</taxon>
        <taxon>Sordariomycetes</taxon>
        <taxon>Hypocreomycetidae</taxon>
        <taxon>Hypocreales</taxon>
        <taxon>Nectriaceae</taxon>
        <taxon>Fusarium</taxon>
        <taxon>Fusarium fujikuroi species complex</taxon>
    </lineage>
</organism>
<dbReference type="InterPro" id="IPR036236">
    <property type="entry name" value="Znf_C2H2_sf"/>
</dbReference>
<dbReference type="CDD" id="cd00067">
    <property type="entry name" value="GAL4"/>
    <property type="match status" value="1"/>
</dbReference>
<dbReference type="SUPFAM" id="SSF57667">
    <property type="entry name" value="beta-beta-alpha zinc fingers"/>
    <property type="match status" value="1"/>
</dbReference>
<feature type="region of interest" description="Disordered" evidence="7">
    <location>
        <begin position="130"/>
        <end position="152"/>
    </location>
</feature>